<evidence type="ECO:0000256" key="7">
    <source>
        <dbReference type="ARBA" id="ARBA00022617"/>
    </source>
</evidence>
<evidence type="ECO:0000256" key="14">
    <source>
        <dbReference type="ARBA" id="ARBA00023004"/>
    </source>
</evidence>
<dbReference type="UniPathway" id="UPA00705"/>
<evidence type="ECO:0000256" key="10">
    <source>
        <dbReference type="ARBA" id="ARBA00022723"/>
    </source>
</evidence>
<dbReference type="InterPro" id="IPR013833">
    <property type="entry name" value="Cyt_c_oxidase_su3_a-hlx"/>
</dbReference>
<dbReference type="PROSITE" id="PS50253">
    <property type="entry name" value="COX3"/>
    <property type="match status" value="1"/>
</dbReference>
<keyword evidence="5 18" id="KW-0813">Transport</keyword>
<proteinExistence type="inferred from homology"/>
<evidence type="ECO:0000313" key="23">
    <source>
        <dbReference type="Proteomes" id="UP000642180"/>
    </source>
</evidence>
<dbReference type="Pfam" id="PF00115">
    <property type="entry name" value="COX1"/>
    <property type="match status" value="1"/>
</dbReference>
<feature type="transmembrane region" description="Helical" evidence="19">
    <location>
        <begin position="239"/>
        <end position="265"/>
    </location>
</feature>
<comment type="catalytic activity">
    <reaction evidence="17">
        <text>4 Fe(II)-[cytochrome c] + O2 + 8 H(+)(in) = 4 Fe(III)-[cytochrome c] + 2 H2O + 4 H(+)(out)</text>
        <dbReference type="Rhea" id="RHEA:11436"/>
        <dbReference type="Rhea" id="RHEA-COMP:10350"/>
        <dbReference type="Rhea" id="RHEA-COMP:14399"/>
        <dbReference type="ChEBI" id="CHEBI:15377"/>
        <dbReference type="ChEBI" id="CHEBI:15378"/>
        <dbReference type="ChEBI" id="CHEBI:15379"/>
        <dbReference type="ChEBI" id="CHEBI:29033"/>
        <dbReference type="ChEBI" id="CHEBI:29034"/>
        <dbReference type="EC" id="7.1.1.9"/>
    </reaction>
</comment>
<feature type="transmembrane region" description="Helical" evidence="19">
    <location>
        <begin position="114"/>
        <end position="138"/>
    </location>
</feature>
<feature type="transmembrane region" description="Helical" evidence="19">
    <location>
        <begin position="72"/>
        <end position="94"/>
    </location>
</feature>
<evidence type="ECO:0000256" key="18">
    <source>
        <dbReference type="RuleBase" id="RU000370"/>
    </source>
</evidence>
<evidence type="ECO:0000256" key="13">
    <source>
        <dbReference type="ARBA" id="ARBA00022989"/>
    </source>
</evidence>
<protein>
    <recommendedName>
        <fullName evidence="4">cytochrome-c oxidase</fullName>
        <ecNumber evidence="4">7.1.1.9</ecNumber>
    </recommendedName>
</protein>
<feature type="transmembrane region" description="Helical" evidence="19">
    <location>
        <begin position="357"/>
        <end position="382"/>
    </location>
</feature>
<dbReference type="InterPro" id="IPR036927">
    <property type="entry name" value="Cyt_c_oxase-like_su1_sf"/>
</dbReference>
<evidence type="ECO:0000259" key="20">
    <source>
        <dbReference type="PROSITE" id="PS50253"/>
    </source>
</evidence>
<keyword evidence="8 18" id="KW-0679">Respiratory chain</keyword>
<dbReference type="InterPro" id="IPR014241">
    <property type="entry name" value="Cyt_c_oxidase_su1_bac"/>
</dbReference>
<dbReference type="EMBL" id="BMDI01000001">
    <property type="protein sequence ID" value="GGI17101.1"/>
    <property type="molecule type" value="Genomic_DNA"/>
</dbReference>
<keyword evidence="12 18" id="KW-0249">Electron transport</keyword>
<dbReference type="PANTHER" id="PTHR10422:SF35">
    <property type="entry name" value="CYTOCHROME BO(3) UBIQUINOL OXIDASE SUBUNIT 1"/>
    <property type="match status" value="1"/>
</dbReference>
<keyword evidence="11" id="KW-1278">Translocase</keyword>
<evidence type="ECO:0000259" key="21">
    <source>
        <dbReference type="PROSITE" id="PS50855"/>
    </source>
</evidence>
<evidence type="ECO:0000256" key="6">
    <source>
        <dbReference type="ARBA" id="ARBA00022475"/>
    </source>
</evidence>
<feature type="transmembrane region" description="Helical" evidence="19">
    <location>
        <begin position="464"/>
        <end position="486"/>
    </location>
</feature>
<evidence type="ECO:0000313" key="22">
    <source>
        <dbReference type="EMBL" id="GGI17101.1"/>
    </source>
</evidence>
<dbReference type="GO" id="GO:0004129">
    <property type="term" value="F:cytochrome-c oxidase activity"/>
    <property type="evidence" value="ECO:0007669"/>
    <property type="project" value="UniProtKB-EC"/>
</dbReference>
<evidence type="ECO:0000256" key="19">
    <source>
        <dbReference type="SAM" id="Phobius"/>
    </source>
</evidence>
<dbReference type="Proteomes" id="UP000642180">
    <property type="component" value="Unassembled WGS sequence"/>
</dbReference>
<evidence type="ECO:0000256" key="16">
    <source>
        <dbReference type="ARBA" id="ARBA00023136"/>
    </source>
</evidence>
<dbReference type="PANTHER" id="PTHR10422">
    <property type="entry name" value="CYTOCHROME C OXIDASE SUBUNIT 1"/>
    <property type="match status" value="1"/>
</dbReference>
<feature type="transmembrane region" description="Helical" evidence="19">
    <location>
        <begin position="394"/>
        <end position="416"/>
    </location>
</feature>
<feature type="transmembrane region" description="Helical" evidence="19">
    <location>
        <begin position="325"/>
        <end position="345"/>
    </location>
</feature>
<keyword evidence="10" id="KW-0479">Metal-binding</keyword>
<feature type="domain" description="Heme-copper oxidase subunit III family profile" evidence="20">
    <location>
        <begin position="608"/>
        <end position="872"/>
    </location>
</feature>
<evidence type="ECO:0000256" key="15">
    <source>
        <dbReference type="ARBA" id="ARBA00023008"/>
    </source>
</evidence>
<dbReference type="InterPro" id="IPR035973">
    <property type="entry name" value="Cyt_c_oxidase_su3-like_sf"/>
</dbReference>
<keyword evidence="9 18" id="KW-0812">Transmembrane</keyword>
<dbReference type="NCBIfam" id="TIGR02891">
    <property type="entry name" value="CtaD_CoxA"/>
    <property type="match status" value="1"/>
</dbReference>
<dbReference type="PRINTS" id="PR01165">
    <property type="entry name" value="CYCOXIDASEI"/>
</dbReference>
<dbReference type="Gene3D" id="1.20.120.80">
    <property type="entry name" value="Cytochrome c oxidase, subunit III, four-helix bundle"/>
    <property type="match status" value="1"/>
</dbReference>
<feature type="transmembrane region" description="Helical" evidence="19">
    <location>
        <begin position="201"/>
        <end position="227"/>
    </location>
</feature>
<dbReference type="GO" id="GO:0015990">
    <property type="term" value="P:electron transport coupled proton transport"/>
    <property type="evidence" value="ECO:0007669"/>
    <property type="project" value="InterPro"/>
</dbReference>
<feature type="transmembrane region" description="Helical" evidence="19">
    <location>
        <begin position="803"/>
        <end position="831"/>
    </location>
</feature>
<reference evidence="23" key="1">
    <citation type="journal article" date="2019" name="Int. J. Syst. Evol. Microbiol.">
        <title>The Global Catalogue of Microorganisms (GCM) 10K type strain sequencing project: providing services to taxonomists for standard genome sequencing and annotation.</title>
        <authorList>
            <consortium name="The Broad Institute Genomics Platform"/>
            <consortium name="The Broad Institute Genome Sequencing Center for Infectious Disease"/>
            <person name="Wu L."/>
            <person name="Ma J."/>
        </authorList>
    </citation>
    <scope>NUCLEOTIDE SEQUENCE [LARGE SCALE GENOMIC DNA]</scope>
    <source>
        <strain evidence="23">CCM 2767</strain>
    </source>
</reference>
<evidence type="ECO:0000256" key="1">
    <source>
        <dbReference type="ARBA" id="ARBA00004651"/>
    </source>
</evidence>
<dbReference type="InterPro" id="IPR000883">
    <property type="entry name" value="Cyt_C_Oxase_1"/>
</dbReference>
<comment type="pathway">
    <text evidence="2">Energy metabolism; oxidative phosphorylation.</text>
</comment>
<feature type="transmembrane region" description="Helical" evidence="19">
    <location>
        <begin position="299"/>
        <end position="318"/>
    </location>
</feature>
<dbReference type="GO" id="GO:0022904">
    <property type="term" value="P:respiratory electron transport chain"/>
    <property type="evidence" value="ECO:0007669"/>
    <property type="project" value="InterPro"/>
</dbReference>
<name>A0A8J3F1X0_9BURK</name>
<keyword evidence="15" id="KW-0186">Copper</keyword>
<comment type="subcellular location">
    <subcellularLocation>
        <location evidence="1">Cell membrane</location>
        <topology evidence="1">Multi-pass membrane protein</topology>
    </subcellularLocation>
</comment>
<keyword evidence="13 19" id="KW-1133">Transmembrane helix</keyword>
<evidence type="ECO:0000256" key="8">
    <source>
        <dbReference type="ARBA" id="ARBA00022660"/>
    </source>
</evidence>
<feature type="transmembrane region" description="Helical" evidence="19">
    <location>
        <begin position="619"/>
        <end position="635"/>
    </location>
</feature>
<evidence type="ECO:0000256" key="12">
    <source>
        <dbReference type="ARBA" id="ARBA00022982"/>
    </source>
</evidence>
<dbReference type="PROSITE" id="PS00077">
    <property type="entry name" value="COX1_CUB"/>
    <property type="match status" value="1"/>
</dbReference>
<dbReference type="GO" id="GO:0005886">
    <property type="term" value="C:plasma membrane"/>
    <property type="evidence" value="ECO:0007669"/>
    <property type="project" value="UniProtKB-SubCell"/>
</dbReference>
<comment type="similarity">
    <text evidence="3 18">Belongs to the heme-copper respiratory oxidase family.</text>
</comment>
<dbReference type="Gene3D" id="1.20.210.10">
    <property type="entry name" value="Cytochrome c oxidase-like, subunit I domain"/>
    <property type="match status" value="1"/>
</dbReference>
<gene>
    <name evidence="22" type="ORF">GCM10008066_07280</name>
</gene>
<feature type="transmembrane region" description="Helical" evidence="19">
    <location>
        <begin position="158"/>
        <end position="177"/>
    </location>
</feature>
<feature type="transmembrane region" description="Helical" evidence="19">
    <location>
        <begin position="732"/>
        <end position="751"/>
    </location>
</feature>
<feature type="transmembrane region" description="Helical" evidence="19">
    <location>
        <begin position="506"/>
        <end position="527"/>
    </location>
</feature>
<keyword evidence="6" id="KW-1003">Cell membrane</keyword>
<dbReference type="SUPFAM" id="SSF81442">
    <property type="entry name" value="Cytochrome c oxidase subunit I-like"/>
    <property type="match status" value="1"/>
</dbReference>
<dbReference type="EC" id="7.1.1.9" evidence="4"/>
<feature type="transmembrane region" description="Helical" evidence="19">
    <location>
        <begin position="689"/>
        <end position="712"/>
    </location>
</feature>
<dbReference type="InterPro" id="IPR023616">
    <property type="entry name" value="Cyt_c_oxase-like_su1_dom"/>
</dbReference>
<keyword evidence="23" id="KW-1185">Reference proteome</keyword>
<dbReference type="GO" id="GO:0046872">
    <property type="term" value="F:metal ion binding"/>
    <property type="evidence" value="ECO:0007669"/>
    <property type="project" value="UniProtKB-KW"/>
</dbReference>
<feature type="transmembrane region" description="Helical" evidence="19">
    <location>
        <begin position="852"/>
        <end position="870"/>
    </location>
</feature>
<feature type="transmembrane region" description="Helical" evidence="19">
    <location>
        <begin position="428"/>
        <end position="452"/>
    </location>
</feature>
<comment type="caution">
    <text evidence="22">The sequence shown here is derived from an EMBL/GenBank/DDBJ whole genome shotgun (WGS) entry which is preliminary data.</text>
</comment>
<feature type="transmembrane region" description="Helical" evidence="19">
    <location>
        <begin position="772"/>
        <end position="791"/>
    </location>
</feature>
<dbReference type="InterPro" id="IPR023615">
    <property type="entry name" value="Cyt_c_Oxase_su1_BS"/>
</dbReference>
<sequence>MSTQDQRPQHDGHYVFSDKMQSEVERVQERALAGTPLPNSLPRPEGELQRLMAVWKTPPGWRFFKSVNNVNIGFLYICTALLFFVLAGILGLLIRAQLAVPDNDFLSAGTYNQIFTMHGTVMMFLFAIPIIEAIAVYLLPGMLGARDLPFPRLSAYAYWAYTIGGLAFFCTLFFGLAPDGGWFMYPPLTSKEYSPGINADFWLLGIGFIEISAIAGAIEIIIGILFTRAPGMKLSRMPIYAWTMLVVALMIVVAFPAIIAATMLLELERAFDWPFFIASRGGDPLIWQHLFWFFGHPEVYIIFLPAAGMISTMIPTIARTRLVGYRSIVVALIGVGILSFGLWAHHMFTTGLGAMELSFVSAASMAVVIPTAIQVFAWIATLWSGRVRMSTPMLFLLGFMFIFVLGGLTGVMVAVLPFDWQAHDTYFIVAHLHYVLIGGMVFPMFGGLYYWMPLLNGNTMSERLGKWVFGLMFVGFNVTFFPMHMAGLWGMPRRVFTYSAEMGWDVWNLISTVGAFMMALGILLFFIDAIRVFRARPRQNDNPWGASTLEWLSSADYSSRSIPQINSREPLWDNPELTREVEEGRHWLPGAATGGRETLVTSPVKALPTHVQILPGDSWLPLIAAAGTAAFFLLLTMELVVPAFIGGIAAIVSIIRWLWEVDKKPQMEKVEVGDNLWLPVGATGPAAHAWWATIIMLIVDAVIFSALVYVFLHISMLLQVCPPPNAALPKTIWPWTSAALLIAGSFCIEWARRRSRSLYGDTHVDFQPWLQLALVIALGLLCLAYAADFFGHVQAGLTPTAQAWSAGVAVLVAYQGFHVVVLLLAGGYLLARSLAGHVTPTSHSTLDNVSLMWHYTTLQGVAAIFFINVLPRFMDL</sequence>
<dbReference type="InterPro" id="IPR000298">
    <property type="entry name" value="Cyt_c_oxidase-like_su3"/>
</dbReference>
<feature type="domain" description="Cytochrome oxidase subunit I profile" evidence="21">
    <location>
        <begin position="55"/>
        <end position="578"/>
    </location>
</feature>
<feature type="transmembrane region" description="Helical" evidence="19">
    <location>
        <begin position="641"/>
        <end position="659"/>
    </location>
</feature>
<keyword evidence="7 18" id="KW-0349">Heme</keyword>
<evidence type="ECO:0000256" key="3">
    <source>
        <dbReference type="ARBA" id="ARBA00009578"/>
    </source>
</evidence>
<keyword evidence="14" id="KW-0408">Iron</keyword>
<dbReference type="GO" id="GO:0020037">
    <property type="term" value="F:heme binding"/>
    <property type="evidence" value="ECO:0007669"/>
    <property type="project" value="InterPro"/>
</dbReference>
<dbReference type="GO" id="GO:0006119">
    <property type="term" value="P:oxidative phosphorylation"/>
    <property type="evidence" value="ECO:0007669"/>
    <property type="project" value="UniProtKB-UniPathway"/>
</dbReference>
<evidence type="ECO:0000256" key="2">
    <source>
        <dbReference type="ARBA" id="ARBA00004673"/>
    </source>
</evidence>
<dbReference type="PROSITE" id="PS50855">
    <property type="entry name" value="COX1"/>
    <property type="match status" value="1"/>
</dbReference>
<keyword evidence="16 19" id="KW-0472">Membrane</keyword>
<evidence type="ECO:0000256" key="11">
    <source>
        <dbReference type="ARBA" id="ARBA00022967"/>
    </source>
</evidence>
<organism evidence="22 23">
    <name type="scientific">Oxalicibacterium faecigallinarum</name>
    <dbReference type="NCBI Taxonomy" id="573741"/>
    <lineage>
        <taxon>Bacteria</taxon>
        <taxon>Pseudomonadati</taxon>
        <taxon>Pseudomonadota</taxon>
        <taxon>Betaproteobacteria</taxon>
        <taxon>Burkholderiales</taxon>
        <taxon>Oxalobacteraceae</taxon>
        <taxon>Oxalicibacterium</taxon>
    </lineage>
</organism>
<evidence type="ECO:0000256" key="9">
    <source>
        <dbReference type="ARBA" id="ARBA00022692"/>
    </source>
</evidence>
<dbReference type="SUPFAM" id="SSF81452">
    <property type="entry name" value="Cytochrome c oxidase subunit III-like"/>
    <property type="match status" value="1"/>
</dbReference>
<accession>A0A8J3F1X0</accession>
<evidence type="ECO:0000256" key="5">
    <source>
        <dbReference type="ARBA" id="ARBA00022448"/>
    </source>
</evidence>
<dbReference type="AlphaFoldDB" id="A0A8J3F1X0"/>
<evidence type="ECO:0000256" key="17">
    <source>
        <dbReference type="ARBA" id="ARBA00047816"/>
    </source>
</evidence>
<evidence type="ECO:0000256" key="4">
    <source>
        <dbReference type="ARBA" id="ARBA00012949"/>
    </source>
</evidence>